<evidence type="ECO:0000313" key="2">
    <source>
        <dbReference type="EMBL" id="EFG03876.2"/>
    </source>
</evidence>
<dbReference type="Proteomes" id="UP000002357">
    <property type="component" value="Plasmid pSCL4"/>
</dbReference>
<protein>
    <submittedName>
        <fullName evidence="2">Uncharacterized protein</fullName>
    </submittedName>
</protein>
<dbReference type="EMBL" id="CM000914">
    <property type="protein sequence ID" value="EFG03876.2"/>
    <property type="molecule type" value="Genomic_DNA"/>
</dbReference>
<feature type="compositionally biased region" description="Low complexity" evidence="1">
    <location>
        <begin position="68"/>
        <end position="85"/>
    </location>
</feature>
<name>D5SIY3_STRCL</name>
<evidence type="ECO:0000313" key="3">
    <source>
        <dbReference type="Proteomes" id="UP000002357"/>
    </source>
</evidence>
<gene>
    <name evidence="2" type="ORF">SCLAV_p0386</name>
</gene>
<geneLocation type="plasmid" evidence="2 3">
    <name>pSCL4</name>
</geneLocation>
<dbReference type="AlphaFoldDB" id="D5SIY3"/>
<reference evidence="2 3" key="1">
    <citation type="journal article" date="2010" name="Genome Biol. Evol.">
        <title>The sequence of a 1.8-mb bacterial linear plasmid reveals a rich evolutionary reservoir of secondary metabolic pathways.</title>
        <authorList>
            <person name="Medema M.H."/>
            <person name="Trefzer A."/>
            <person name="Kovalchuk A."/>
            <person name="van den Berg M."/>
            <person name="Mueller U."/>
            <person name="Heijne W."/>
            <person name="Wu L."/>
            <person name="Alam M.T."/>
            <person name="Ronning C.M."/>
            <person name="Nierman W.C."/>
            <person name="Bovenberg R.A.L."/>
            <person name="Breitling R."/>
            <person name="Takano E."/>
        </authorList>
    </citation>
    <scope>NUCLEOTIDE SEQUENCE [LARGE SCALE GENOMIC DNA]</scope>
    <source>
        <strain evidence="3">ATCC 27064 / DSM 738 / JCM 4710 / NBRC 13307 / NCIMB 12785 / NRRL 3585 / VKM Ac-602</strain>
        <plasmid evidence="2">pSCL4</plasmid>
    </source>
</reference>
<evidence type="ECO:0000256" key="1">
    <source>
        <dbReference type="SAM" id="MobiDB-lite"/>
    </source>
</evidence>
<sequence length="129" mass="13861">MSVAGAAGVVRPFGMWSPALMRSRTSALVTVRTPRSIALTSDWARPVTAPRRVWLAPVCRRTRRKTVAMSRSASARRMAGRSHSSCGTVKSGCTSPLPEPGVSDRDAIERRRGRTGCQGRRGSVQGAVL</sequence>
<keyword evidence="2" id="KW-0614">Plasmid</keyword>
<keyword evidence="3" id="KW-1185">Reference proteome</keyword>
<organism evidence="2 3">
    <name type="scientific">Streptomyces clavuligerus</name>
    <dbReference type="NCBI Taxonomy" id="1901"/>
    <lineage>
        <taxon>Bacteria</taxon>
        <taxon>Bacillati</taxon>
        <taxon>Actinomycetota</taxon>
        <taxon>Actinomycetes</taxon>
        <taxon>Kitasatosporales</taxon>
        <taxon>Streptomycetaceae</taxon>
        <taxon>Streptomyces</taxon>
    </lineage>
</organism>
<proteinExistence type="predicted"/>
<accession>D5SIY3</accession>
<feature type="region of interest" description="Disordered" evidence="1">
    <location>
        <begin position="66"/>
        <end position="129"/>
    </location>
</feature>